<evidence type="ECO:0000313" key="3">
    <source>
        <dbReference type="Proteomes" id="UP001501323"/>
    </source>
</evidence>
<evidence type="ECO:0000259" key="1">
    <source>
        <dbReference type="Pfam" id="PF14279"/>
    </source>
</evidence>
<proteinExistence type="predicted"/>
<name>A0ABP9E2I1_9GAMM</name>
<evidence type="ECO:0000313" key="2">
    <source>
        <dbReference type="EMBL" id="GAA4861165.1"/>
    </source>
</evidence>
<protein>
    <recommendedName>
        <fullName evidence="1">HNH endonuclease 5 domain-containing protein</fullName>
    </recommendedName>
</protein>
<dbReference type="Pfam" id="PF14279">
    <property type="entry name" value="HNH_5"/>
    <property type="match status" value="1"/>
</dbReference>
<dbReference type="CDD" id="cd00085">
    <property type="entry name" value="HNHc"/>
    <property type="match status" value="1"/>
</dbReference>
<keyword evidence="3" id="KW-1185">Reference proteome</keyword>
<accession>A0ABP9E2I1</accession>
<sequence length="159" mass="17421">MAAKDTPSMAKNKIRRSLLAIVDPHPKPSEITELWAYFDSSCAYCGVAISRDSRTGHIDHVVSSALGGSNSVYNHVLSCARCNGDERREEPWESFLARKANDPATLATRHSKIVSWLARNAAAPNQAQIRSRADAIISNVIDNFDSAVKELRTLRKGGT</sequence>
<organism evidence="2 3">
    <name type="scientific">Luteimonas vadosa</name>
    <dbReference type="NCBI Taxonomy" id="1165507"/>
    <lineage>
        <taxon>Bacteria</taxon>
        <taxon>Pseudomonadati</taxon>
        <taxon>Pseudomonadota</taxon>
        <taxon>Gammaproteobacteria</taxon>
        <taxon>Lysobacterales</taxon>
        <taxon>Lysobacteraceae</taxon>
        <taxon>Luteimonas</taxon>
    </lineage>
</organism>
<comment type="caution">
    <text evidence="2">The sequence shown here is derived from an EMBL/GenBank/DDBJ whole genome shotgun (WGS) entry which is preliminary data.</text>
</comment>
<reference evidence="3" key="1">
    <citation type="journal article" date="2019" name="Int. J. Syst. Evol. Microbiol.">
        <title>The Global Catalogue of Microorganisms (GCM) 10K type strain sequencing project: providing services to taxonomists for standard genome sequencing and annotation.</title>
        <authorList>
            <consortium name="The Broad Institute Genomics Platform"/>
            <consortium name="The Broad Institute Genome Sequencing Center for Infectious Disease"/>
            <person name="Wu L."/>
            <person name="Ma J."/>
        </authorList>
    </citation>
    <scope>NUCLEOTIDE SEQUENCE [LARGE SCALE GENOMIC DNA]</scope>
    <source>
        <strain evidence="3">JCM 18392</strain>
    </source>
</reference>
<dbReference type="EMBL" id="BAABJY010000001">
    <property type="protein sequence ID" value="GAA4861165.1"/>
    <property type="molecule type" value="Genomic_DNA"/>
</dbReference>
<dbReference type="InterPro" id="IPR029471">
    <property type="entry name" value="HNH_5"/>
</dbReference>
<dbReference type="Proteomes" id="UP001501323">
    <property type="component" value="Unassembled WGS sequence"/>
</dbReference>
<dbReference type="InterPro" id="IPR003615">
    <property type="entry name" value="HNH_nuc"/>
</dbReference>
<gene>
    <name evidence="2" type="ORF">GCM10023332_11500</name>
</gene>
<dbReference type="Gene3D" id="1.10.30.50">
    <property type="match status" value="1"/>
</dbReference>
<feature type="domain" description="HNH endonuclease 5" evidence="1">
    <location>
        <begin position="42"/>
        <end position="84"/>
    </location>
</feature>
<dbReference type="RefSeq" id="WP_345294514.1">
    <property type="nucleotide sequence ID" value="NZ_BAABJY010000001.1"/>
</dbReference>